<dbReference type="AlphaFoldDB" id="A0A9P8Q986"/>
<keyword evidence="1" id="KW-1133">Transmembrane helix</keyword>
<comment type="caution">
    <text evidence="2">The sequence shown here is derived from an EMBL/GenBank/DDBJ whole genome shotgun (WGS) entry which is preliminary data.</text>
</comment>
<evidence type="ECO:0000313" key="3">
    <source>
        <dbReference type="Proteomes" id="UP000774326"/>
    </source>
</evidence>
<evidence type="ECO:0000313" key="2">
    <source>
        <dbReference type="EMBL" id="KAH3685239.1"/>
    </source>
</evidence>
<proteinExistence type="predicted"/>
<keyword evidence="1" id="KW-0472">Membrane</keyword>
<name>A0A9P8Q986_WICPI</name>
<feature type="transmembrane region" description="Helical" evidence="1">
    <location>
        <begin position="28"/>
        <end position="51"/>
    </location>
</feature>
<organism evidence="2 3">
    <name type="scientific">Wickerhamomyces pijperi</name>
    <name type="common">Yeast</name>
    <name type="synonym">Pichia pijperi</name>
    <dbReference type="NCBI Taxonomy" id="599730"/>
    <lineage>
        <taxon>Eukaryota</taxon>
        <taxon>Fungi</taxon>
        <taxon>Dikarya</taxon>
        <taxon>Ascomycota</taxon>
        <taxon>Saccharomycotina</taxon>
        <taxon>Saccharomycetes</taxon>
        <taxon>Phaffomycetales</taxon>
        <taxon>Wickerhamomycetaceae</taxon>
        <taxon>Wickerhamomyces</taxon>
    </lineage>
</organism>
<reference evidence="2" key="2">
    <citation type="submission" date="2021-01" db="EMBL/GenBank/DDBJ databases">
        <authorList>
            <person name="Schikora-Tamarit M.A."/>
        </authorList>
    </citation>
    <scope>NUCLEOTIDE SEQUENCE</scope>
    <source>
        <strain evidence="2">CBS2887</strain>
    </source>
</reference>
<dbReference type="EMBL" id="JAEUBG010002086">
    <property type="protein sequence ID" value="KAH3685239.1"/>
    <property type="molecule type" value="Genomic_DNA"/>
</dbReference>
<sequence>MFKDFKRFHLVLSVNRGIVNEYDRIGCFFVYGNVIVSVFSASFIVMMGSYAGKGPCFAVINSGTPNTAIEPDVINSGELEMDLLDVSLGLGMPSKTLLGIAEVKLIFSEVVAVVAVVVMVAGEDVALSNEGFLVVCSVSSKELEDIF</sequence>
<protein>
    <submittedName>
        <fullName evidence="2">Uncharacterized protein</fullName>
    </submittedName>
</protein>
<evidence type="ECO:0000256" key="1">
    <source>
        <dbReference type="SAM" id="Phobius"/>
    </source>
</evidence>
<keyword evidence="1" id="KW-0812">Transmembrane</keyword>
<keyword evidence="3" id="KW-1185">Reference proteome</keyword>
<gene>
    <name evidence="2" type="ORF">WICPIJ_003783</name>
</gene>
<reference evidence="2" key="1">
    <citation type="journal article" date="2021" name="Open Biol.">
        <title>Shared evolutionary footprints suggest mitochondrial oxidative damage underlies multiple complex I losses in fungi.</title>
        <authorList>
            <person name="Schikora-Tamarit M.A."/>
            <person name="Marcet-Houben M."/>
            <person name="Nosek J."/>
            <person name="Gabaldon T."/>
        </authorList>
    </citation>
    <scope>NUCLEOTIDE SEQUENCE</scope>
    <source>
        <strain evidence="2">CBS2887</strain>
    </source>
</reference>
<accession>A0A9P8Q986</accession>
<dbReference type="Proteomes" id="UP000774326">
    <property type="component" value="Unassembled WGS sequence"/>
</dbReference>